<feature type="region of interest" description="Disordered" evidence="1">
    <location>
        <begin position="1051"/>
        <end position="1079"/>
    </location>
</feature>
<feature type="compositionally biased region" description="Basic and acidic residues" evidence="1">
    <location>
        <begin position="210"/>
        <end position="230"/>
    </location>
</feature>
<evidence type="ECO:0000313" key="3">
    <source>
        <dbReference type="Proteomes" id="UP000887013"/>
    </source>
</evidence>
<feature type="region of interest" description="Disordered" evidence="1">
    <location>
        <begin position="256"/>
        <end position="301"/>
    </location>
</feature>
<gene>
    <name evidence="2" type="primary">AVEN_197903_1</name>
    <name evidence="2" type="ORF">NPIL_474631</name>
</gene>
<organism evidence="2 3">
    <name type="scientific">Nephila pilipes</name>
    <name type="common">Giant wood spider</name>
    <name type="synonym">Nephila maculata</name>
    <dbReference type="NCBI Taxonomy" id="299642"/>
    <lineage>
        <taxon>Eukaryota</taxon>
        <taxon>Metazoa</taxon>
        <taxon>Ecdysozoa</taxon>
        <taxon>Arthropoda</taxon>
        <taxon>Chelicerata</taxon>
        <taxon>Arachnida</taxon>
        <taxon>Araneae</taxon>
        <taxon>Araneomorphae</taxon>
        <taxon>Entelegynae</taxon>
        <taxon>Araneoidea</taxon>
        <taxon>Nephilidae</taxon>
        <taxon>Nephila</taxon>
    </lineage>
</organism>
<feature type="region of interest" description="Disordered" evidence="1">
    <location>
        <begin position="66"/>
        <end position="86"/>
    </location>
</feature>
<feature type="region of interest" description="Disordered" evidence="1">
    <location>
        <begin position="438"/>
        <end position="478"/>
    </location>
</feature>
<protein>
    <submittedName>
        <fullName evidence="2">Uncharacterized protein</fullName>
    </submittedName>
</protein>
<sequence length="2889" mass="331381">MGSGIHHDMVAYSEFESLPSGLSERSNFSYGESVSYSTEDSNYSSDKNYSPGIASHTPVRAVQWMESKEPSEHFPSSSQQTSPPFSSSGAWITVNSRFDRISETAVNVIKSVKNKLGFFDINTKSKRVPYKLQTNKASLSSQQHSSTENDFLNRSLKKSKGKKNTIKTFGQLQHKKQYMLKGKLFDKRSSSSYDIQKKKKLLELKKKHHQSNEKKSAEVSKRREKDDHVIKTPKRYSSLDVNDSFILHKYLYGLPEDPEDVKDARNRPATSKKDSETNSQGYETESILDPETENEDDVLNNKKKQKYTLMVSRKVTKRTDEQFKNCNDTPRKEKVVDSVLSNENQDDSGERDSDSEERSMKTEESAREMKDQNKLRNIEEFSQKEISTSGWQTSSSDKSAQGEEKCILHSVSSQTETGKSGVDEVKVKTKVVGVTTKIEEGPQHTRKESLIRKKTTGSRKGIKESDKTVTKREGSGAKQINMKGIGFESNQNEEGKKRKIAASKKMAKDNSSFIKKESIKLSGKEAISLDGRREYPSKRIKEKKEKILDPVSYNEEQANSNTSSSVIDEVLVDVKTKGSETRIRIKDEFREIEKGFAHEESTASVREIKDVKKKPPNSFSDDTKEVSRETIYSDIDEVQVFTEVSTRRKQATEIREKSPELRQKDKVLSSLRVRVSDNRELEKKMSDTVSSDRQFCVEIRGSDSDEVEIKTIVNATRMNTPDKSRETRKEHTKHPQKIPSEPDGQIKYSNKRDKDDELFHSTSFEETQVNREILRSSPSDTKRETNVHSPKSHESDYSVPTDVTNNKEPKNYNQGRTDNRHELNLGMTGTSRPFQEDVLSVPLTGTFFTGMINTPSIETEKSLKTIPLNKLSAVPQYARKSFKEPSKFKLMRDLIFEEFSEQQIRINRKKNLRNEFIDYLKKRNIEEQEKGILSQCAHSSGSKIQSDQERKQDIKKKIKANEDYFLLRKPLGAVQGINVSSPIAQENYSFESKKQLFRDTANLADVKPAKPLKSTEKLKEGTLLKTNMSRDYFLPLKYPLSGHYVEKDRTLSTADGYSEERKSQESDDSPGSNKSNYSSIRQKIKRDLNDSYFLFHKRPLKRIDLISYEDIGTTPLETSLKASTQVGQLKPKVLSFFKAVYDEQRKKLVEEFNQYIMHGRSINYDNIHRLDTISVSDSREFFKEIYQERKRHLDKELIQYIENRAGVTFSEKGAIFSKFLDKEKQLPYKKRQFDLERDGELKTMFHEIKSTEKEEKMKDDFKKPVCRNGFIRGTETKMVAGSSHKISHEDICPDLKETVRKTKFENDTELIFLKADIKDGINKPKTQVTVNDFAAIDEININKKMDVKKSKQEFARVTHLATKRGEIMEPPSTVDEQSQQIQQKEILPQQVKKVTMDLETFYDNKSPETCFKTKDGTSVLRGIFYSTAIAEGRTNKGFISEGNKLSLPVPQSPERIEINHEKKCIYKIDGKKYLYFARISIPWDQKSRYSTSKKSALADDSTSSSMLPSRVSTDISATANVSEKQYEIFRVDKICPTDGVIDSSHIPETITIQDSDEFIESTDVSVVDHSYKFERGYRFSTANLISHITKEARGLEYMCTITEPLIKLSENVYISPTETSFGKRVQNIIPDIKDNPHDDPFLEDVKNQLIDGLQKLLGTAPPALCDLEQAEEQQCSEFYGVCSPDIKRKQSHTQLESIMKTSTFHVNARENVLTTSREFLFVWPTTESIRHLEIVDENLDMVTTSFRNSLNKLILISADNFQYQVDSEQEYISTPAYSSRYLYEKKSFMPSFKKDANIENEPEFCPVYLSDARYSTGSRSYWRHYPIPSEDVKTNESSEASSESNESESRQKYNVLRKTLPSPKLETGFPYPSSESEVLPHKIPLPDSYYGTGNESEIMSRLISPGGTKVNTRPKKLGISDKTKKVFNICEGTQKYHTLKKNLPPPKQKTNATGLELQDKVKQSSYENENIPQRIPLPDAYYGTESTNSITRTPYLISSETDKIFKEAKKLVTPDQISTPLDISKRRQKYQNVKKTLPPSENIEFGMDLEDEALQNADNIPHQILLPDAYYGTYSQSDFTHPAISLKISQIDANTKKLNESGKMREPFKISENKKKCSMLKKFIPPPKQGIPSSDMDLKENIPQSDEIPHRISLSDAYYGTRSKSSLLPLLLSDETKGNDLRRKNIDALEKTKVTSSPFECRQKYHILKKTLPPSSYSKFIATDMDLPFDYDISISDAYFGIGSGSHSMPIRSEKDALYDKVRELDVSSKVCAIVTKWEEQKYHTLTKTLPPYIQEPVITVADMDLKNIPLECASNFILDTKFSSLNSMNYVRPRPSKVLELKQNDDFKICMTQAKFEPHQEIPQPQGLDFDQDIEDMLHQIYSLFLENPEEIQTSDRRTVNLKKIPTQIIIPEDLLTALNSVNDCVRGEMIRKHDENNQLVPIIDPSFRNRVWDLTNISQDLTVSVQATNTDPLTLKISHPSNPKTTIEMNLVEFLRHRFHQSIENHASEHLSVGIIDWKHPNAFETAMGPTRPYQNDINLRAPCSEDETKQAANTDVYLRDFKGLEYLGLRNIQQENDFMKKDLHLTQQIKGNVLDWEVSSISPQDVSIKASLKIEVQDIDNKSNSNELEEWDDSKTKDIHGENLTSESNETSVSRRRKFEESETKQKLHIESKNYDKGQETPWLVIASKMDIQVVRSSSDSESFVSENEDERDTELSISEETRRKEVIQKENQNAEENQSPEILEKFQDYRSLVEKQSEEAEAEDLPGNDEDDYRRETPKVEMAVEDASFLVPSTSFAEEQETHNEIAKNPSHRRRLNLSGILNVINDEIHRIEHFYANRSIFKRNKRDKKRLKTERKTEKSIFIKDSIQDKTIVTAESDSDEESD</sequence>
<feature type="compositionally biased region" description="Polar residues" evidence="1">
    <location>
        <begin position="32"/>
        <end position="48"/>
    </location>
</feature>
<feature type="region of interest" description="Disordered" evidence="1">
    <location>
        <begin position="134"/>
        <end position="163"/>
    </location>
</feature>
<feature type="compositionally biased region" description="Basic and acidic residues" evidence="1">
    <location>
        <begin position="261"/>
        <end position="276"/>
    </location>
</feature>
<feature type="compositionally biased region" description="Basic and acidic residues" evidence="1">
    <location>
        <begin position="438"/>
        <end position="451"/>
    </location>
</feature>
<feature type="compositionally biased region" description="Basic and acidic residues" evidence="1">
    <location>
        <begin position="750"/>
        <end position="759"/>
    </location>
</feature>
<feature type="compositionally biased region" description="Basic and acidic residues" evidence="1">
    <location>
        <begin position="768"/>
        <end position="796"/>
    </location>
</feature>
<feature type="compositionally biased region" description="Low complexity" evidence="1">
    <location>
        <begin position="2700"/>
        <end position="2709"/>
    </location>
</feature>
<keyword evidence="3" id="KW-1185">Reference proteome</keyword>
<feature type="region of interest" description="Disordered" evidence="1">
    <location>
        <begin position="599"/>
        <end position="627"/>
    </location>
</feature>
<feature type="compositionally biased region" description="Acidic residues" evidence="1">
    <location>
        <begin position="2763"/>
        <end position="2775"/>
    </location>
</feature>
<proteinExistence type="predicted"/>
<feature type="region of interest" description="Disordered" evidence="1">
    <location>
        <begin position="203"/>
        <end position="231"/>
    </location>
</feature>
<feature type="compositionally biased region" description="Basic and acidic residues" evidence="1">
    <location>
        <begin position="599"/>
        <end position="610"/>
    </location>
</feature>
<feature type="compositionally biased region" description="Polar residues" evidence="1">
    <location>
        <begin position="1069"/>
        <end position="1079"/>
    </location>
</feature>
<dbReference type="EMBL" id="BMAW01099502">
    <property type="protein sequence ID" value="GFS90361.1"/>
    <property type="molecule type" value="Genomic_DNA"/>
</dbReference>
<feature type="compositionally biased region" description="Polar residues" evidence="1">
    <location>
        <begin position="134"/>
        <end position="152"/>
    </location>
</feature>
<feature type="compositionally biased region" description="Polar residues" evidence="1">
    <location>
        <begin position="384"/>
        <end position="399"/>
    </location>
</feature>
<feature type="compositionally biased region" description="Low complexity" evidence="1">
    <location>
        <begin position="74"/>
        <end position="86"/>
    </location>
</feature>
<feature type="region of interest" description="Disordered" evidence="1">
    <location>
        <begin position="32"/>
        <end position="54"/>
    </location>
</feature>
<evidence type="ECO:0000256" key="1">
    <source>
        <dbReference type="SAM" id="MobiDB-lite"/>
    </source>
</evidence>
<feature type="compositionally biased region" description="Basic and acidic residues" evidence="1">
    <location>
        <begin position="720"/>
        <end position="729"/>
    </location>
</feature>
<feature type="region of interest" description="Disordered" evidence="1">
    <location>
        <begin position="1831"/>
        <end position="1854"/>
    </location>
</feature>
<feature type="compositionally biased region" description="Acidic residues" evidence="1">
    <location>
        <begin position="286"/>
        <end position="298"/>
    </location>
</feature>
<feature type="region of interest" description="Disordered" evidence="1">
    <location>
        <begin position="713"/>
        <end position="824"/>
    </location>
</feature>
<comment type="caution">
    <text evidence="2">The sequence shown here is derived from an EMBL/GenBank/DDBJ whole genome shotgun (WGS) entry which is preliminary data.</text>
</comment>
<feature type="region of interest" description="Disordered" evidence="1">
    <location>
        <begin position="2700"/>
        <end position="2728"/>
    </location>
</feature>
<name>A0A8X6TBK8_NEPPI</name>
<evidence type="ECO:0000313" key="2">
    <source>
        <dbReference type="EMBL" id="GFS90361.1"/>
    </source>
</evidence>
<feature type="compositionally biased region" description="Basic and acidic residues" evidence="1">
    <location>
        <begin position="348"/>
        <end position="383"/>
    </location>
</feature>
<dbReference type="Proteomes" id="UP000887013">
    <property type="component" value="Unassembled WGS sequence"/>
</dbReference>
<feature type="compositionally biased region" description="Basic and acidic residues" evidence="1">
    <location>
        <begin position="461"/>
        <end position="475"/>
    </location>
</feature>
<feature type="region of interest" description="Disordered" evidence="1">
    <location>
        <begin position="321"/>
        <end position="405"/>
    </location>
</feature>
<reference evidence="2" key="1">
    <citation type="submission" date="2020-08" db="EMBL/GenBank/DDBJ databases">
        <title>Multicomponent nature underlies the extraordinary mechanical properties of spider dragline silk.</title>
        <authorList>
            <person name="Kono N."/>
            <person name="Nakamura H."/>
            <person name="Mori M."/>
            <person name="Yoshida Y."/>
            <person name="Ohtoshi R."/>
            <person name="Malay A.D."/>
            <person name="Moran D.A.P."/>
            <person name="Tomita M."/>
            <person name="Numata K."/>
            <person name="Arakawa K."/>
        </authorList>
    </citation>
    <scope>NUCLEOTIDE SEQUENCE</scope>
</reference>
<dbReference type="OrthoDB" id="6437694at2759"/>
<feature type="region of interest" description="Disordered" evidence="1">
    <location>
        <begin position="2626"/>
        <end position="2668"/>
    </location>
</feature>
<feature type="compositionally biased region" description="Polar residues" evidence="1">
    <location>
        <begin position="2646"/>
        <end position="2655"/>
    </location>
</feature>
<accession>A0A8X6TBK8</accession>
<feature type="compositionally biased region" description="Basic and acidic residues" evidence="1">
    <location>
        <begin position="321"/>
        <end position="336"/>
    </location>
</feature>
<feature type="region of interest" description="Disordered" evidence="1">
    <location>
        <begin position="2758"/>
        <end position="2777"/>
    </location>
</feature>